<evidence type="ECO:0000313" key="9">
    <source>
        <dbReference type="EMBL" id="CDZ98370.1"/>
    </source>
</evidence>
<evidence type="ECO:0000259" key="7">
    <source>
        <dbReference type="Pfam" id="PF01321"/>
    </source>
</evidence>
<dbReference type="SUPFAM" id="SSF55920">
    <property type="entry name" value="Creatinase/aminopeptidase"/>
    <property type="match status" value="1"/>
</dbReference>
<feature type="domain" description="Creatinase N-terminal" evidence="7">
    <location>
        <begin position="4"/>
        <end position="108"/>
    </location>
</feature>
<comment type="similarity">
    <text evidence="2">Belongs to the peptidase M24B family.</text>
</comment>
<evidence type="ECO:0000259" key="8">
    <source>
        <dbReference type="Pfam" id="PF16188"/>
    </source>
</evidence>
<dbReference type="CDD" id="cd01085">
    <property type="entry name" value="APP"/>
    <property type="match status" value="1"/>
</dbReference>
<dbReference type="InterPro" id="IPR033740">
    <property type="entry name" value="Pept_M24B"/>
</dbReference>
<dbReference type="InterPro" id="IPR000994">
    <property type="entry name" value="Pept_M24"/>
</dbReference>
<dbReference type="InterPro" id="IPR036005">
    <property type="entry name" value="Creatinase/aminopeptidase-like"/>
</dbReference>
<evidence type="ECO:0000256" key="5">
    <source>
        <dbReference type="ARBA" id="ARBA00023211"/>
    </source>
</evidence>
<comment type="cofactor">
    <cofactor evidence="1">
        <name>Mn(2+)</name>
        <dbReference type="ChEBI" id="CHEBI:29035"/>
    </cofactor>
</comment>
<feature type="domain" description="Peptidase M24 C-terminal" evidence="8">
    <location>
        <begin position="547"/>
        <end position="603"/>
    </location>
</feature>
<dbReference type="Pfam" id="PF16188">
    <property type="entry name" value="Peptidase_M24_C"/>
    <property type="match status" value="1"/>
</dbReference>
<keyword evidence="4" id="KW-0378">Hydrolase</keyword>
<dbReference type="AlphaFoldDB" id="A0A0F7SIZ9"/>
<evidence type="ECO:0000259" key="6">
    <source>
        <dbReference type="Pfam" id="PF00557"/>
    </source>
</evidence>
<proteinExistence type="inferred from homology"/>
<feature type="domain" description="Peptidase M24" evidence="6">
    <location>
        <begin position="340"/>
        <end position="534"/>
    </location>
</feature>
<evidence type="ECO:0000256" key="1">
    <source>
        <dbReference type="ARBA" id="ARBA00001936"/>
    </source>
</evidence>
<dbReference type="PANTHER" id="PTHR43763">
    <property type="entry name" value="XAA-PRO AMINOPEPTIDASE 1"/>
    <property type="match status" value="1"/>
</dbReference>
<dbReference type="InterPro" id="IPR000587">
    <property type="entry name" value="Creatinase_N"/>
</dbReference>
<dbReference type="PANTHER" id="PTHR43763:SF17">
    <property type="entry name" value="AMINOPEPTIDASE P, CYTOPLASMIC-RELATED"/>
    <property type="match status" value="1"/>
</dbReference>
<dbReference type="InterPro" id="IPR029149">
    <property type="entry name" value="Creatin/AminoP/Spt16_N"/>
</dbReference>
<dbReference type="Pfam" id="PF00557">
    <property type="entry name" value="Peptidase_M24"/>
    <property type="match status" value="1"/>
</dbReference>
<name>A0A0F7SIZ9_PHARH</name>
<dbReference type="Gene3D" id="3.40.350.10">
    <property type="entry name" value="Creatinase/prolidase N-terminal domain"/>
    <property type="match status" value="2"/>
</dbReference>
<keyword evidence="3" id="KW-0479">Metal-binding</keyword>
<dbReference type="GO" id="GO:0046872">
    <property type="term" value="F:metal ion binding"/>
    <property type="evidence" value="ECO:0007669"/>
    <property type="project" value="UniProtKB-KW"/>
</dbReference>
<evidence type="ECO:0000256" key="4">
    <source>
        <dbReference type="ARBA" id="ARBA00022801"/>
    </source>
</evidence>
<dbReference type="EMBL" id="LN483345">
    <property type="protein sequence ID" value="CDZ98370.1"/>
    <property type="molecule type" value="Genomic_DNA"/>
</dbReference>
<dbReference type="GO" id="GO:0070006">
    <property type="term" value="F:metalloaminopeptidase activity"/>
    <property type="evidence" value="ECO:0007669"/>
    <property type="project" value="InterPro"/>
</dbReference>
<organism evidence="9">
    <name type="scientific">Phaffia rhodozyma</name>
    <name type="common">Yeast</name>
    <name type="synonym">Xanthophyllomyces dendrorhous</name>
    <dbReference type="NCBI Taxonomy" id="264483"/>
    <lineage>
        <taxon>Eukaryota</taxon>
        <taxon>Fungi</taxon>
        <taxon>Dikarya</taxon>
        <taxon>Basidiomycota</taxon>
        <taxon>Agaricomycotina</taxon>
        <taxon>Tremellomycetes</taxon>
        <taxon>Cystofilobasidiales</taxon>
        <taxon>Mrakiaceae</taxon>
        <taxon>Phaffia</taxon>
    </lineage>
</organism>
<reference evidence="9" key="1">
    <citation type="submission" date="2014-08" db="EMBL/GenBank/DDBJ databases">
        <authorList>
            <person name="Sharma Rahul"/>
            <person name="Thines Marco"/>
        </authorList>
    </citation>
    <scope>NUCLEOTIDE SEQUENCE</scope>
</reference>
<evidence type="ECO:0000256" key="3">
    <source>
        <dbReference type="ARBA" id="ARBA00022723"/>
    </source>
</evidence>
<dbReference type="Pfam" id="PF01321">
    <property type="entry name" value="Creatinase_N"/>
    <property type="match status" value="1"/>
</dbReference>
<evidence type="ECO:0000256" key="2">
    <source>
        <dbReference type="ARBA" id="ARBA00008766"/>
    </source>
</evidence>
<dbReference type="InterPro" id="IPR050422">
    <property type="entry name" value="X-Pro_aminopeptidase_P"/>
</dbReference>
<protein>
    <submittedName>
        <fullName evidence="9">Creatinase aminopeptidase</fullName>
    </submittedName>
</protein>
<keyword evidence="5" id="KW-0464">Manganese</keyword>
<sequence>MLISDSKVDAYVVPSEDEHLSETPADSEHRLAFITGFTGSAGTAVITNEDNWLYVDSRYWIQASRQVSSSWKVKRVGKDGQKNWAEDLIENAMPVLRLGIDPKLITAGSSAGAHSASVGSLLEASNIHVIPLSENLVDRVWGDSRPARSKGLIGIHPFKFAGKSSVSKLQELLSSKYLEPSKTIGLLVSSLDEIAWLLNLRCEGDVKHLPVFYSYLWISTSSDTSRTLFVDPSKVSEPVREYLRKLNVVVKPYEQVWAFLKWIKAGLSPRVEDLKEKNDDKRKVVTGLSVSWEVELSIGKENLQTILSPIKEARAIKNPIEIQGLKAAYLRDGRASIRWMAEMDRSIRKEKKAVDEWEAADLLTTFRSKEKYFKGLAYDNISGSGPNGALPHYSPEKRACRVIDRDTFYVNDSGAQYLDGTIDTTRTFHFGTPTQEMRRAFTRVLQGHIAVANSIFPEGTTGVPMNILARGPLWKDHLDFGHGMVYIGSYLAVHEGPQGIPTSYPFKPGHIISDEPGYYKEGHWGIRIESVILCVEQPSKAAHEGTWLGWDLITRVPILPSLVDKSLLSLAEKQWLKNHNELCKKDLMPLLTDEGDGLARKFLGKI</sequence>
<dbReference type="InterPro" id="IPR032416">
    <property type="entry name" value="Peptidase_M24_C"/>
</dbReference>
<dbReference type="GO" id="GO:0005737">
    <property type="term" value="C:cytoplasm"/>
    <property type="evidence" value="ECO:0007669"/>
    <property type="project" value="UniProtKB-ARBA"/>
</dbReference>
<accession>A0A0F7SIZ9</accession>
<dbReference type="Gene3D" id="3.90.230.10">
    <property type="entry name" value="Creatinase/methionine aminopeptidase superfamily"/>
    <property type="match status" value="1"/>
</dbReference>
<dbReference type="SUPFAM" id="SSF53092">
    <property type="entry name" value="Creatinase/prolidase N-terminal domain"/>
    <property type="match status" value="1"/>
</dbReference>
<keyword evidence="9" id="KW-0645">Protease</keyword>
<keyword evidence="9" id="KW-0031">Aminopeptidase</keyword>
<dbReference type="FunFam" id="3.90.230.10:FF:000007">
    <property type="entry name" value="Xaa-Pro aminopeptidase P"/>
    <property type="match status" value="1"/>
</dbReference>
<dbReference type="Pfam" id="PF16189">
    <property type="entry name" value="Creatinase_N_2"/>
    <property type="match status" value="1"/>
</dbReference>